<evidence type="ECO:0000313" key="2">
    <source>
        <dbReference type="EnsemblMetazoa" id="GPAI013216-PA"/>
    </source>
</evidence>
<proteinExistence type="predicted"/>
<keyword evidence="3" id="KW-1185">Reference proteome</keyword>
<accession>A0A1A9ZFR3</accession>
<protein>
    <submittedName>
        <fullName evidence="2">Uncharacterized protein</fullName>
    </submittedName>
</protein>
<sequence>MFGILVPVKSPISFGLSAADYLLSSADSRRVSTAAIEMAISRVSLRATKIRGAFPIFVPSNSCQAKLEYLRSSIWLCVYTTKTYDDDDDDDEEEQRRERHKWKRR</sequence>
<dbReference type="EnsemblMetazoa" id="GPAI013216-RA">
    <property type="protein sequence ID" value="GPAI013216-PA"/>
    <property type="gene ID" value="GPAI013216"/>
</dbReference>
<reference evidence="2" key="2">
    <citation type="submission" date="2020-05" db="UniProtKB">
        <authorList>
            <consortium name="EnsemblMetazoa"/>
        </authorList>
    </citation>
    <scope>IDENTIFICATION</scope>
    <source>
        <strain evidence="2">IAEA</strain>
    </source>
</reference>
<name>A0A1A9ZFR3_GLOPL</name>
<evidence type="ECO:0000313" key="3">
    <source>
        <dbReference type="Proteomes" id="UP000092445"/>
    </source>
</evidence>
<organism evidence="2 3">
    <name type="scientific">Glossina pallidipes</name>
    <name type="common">Tsetse fly</name>
    <dbReference type="NCBI Taxonomy" id="7398"/>
    <lineage>
        <taxon>Eukaryota</taxon>
        <taxon>Metazoa</taxon>
        <taxon>Ecdysozoa</taxon>
        <taxon>Arthropoda</taxon>
        <taxon>Hexapoda</taxon>
        <taxon>Insecta</taxon>
        <taxon>Pterygota</taxon>
        <taxon>Neoptera</taxon>
        <taxon>Endopterygota</taxon>
        <taxon>Diptera</taxon>
        <taxon>Brachycera</taxon>
        <taxon>Muscomorpha</taxon>
        <taxon>Hippoboscoidea</taxon>
        <taxon>Glossinidae</taxon>
        <taxon>Glossina</taxon>
    </lineage>
</organism>
<dbReference type="AlphaFoldDB" id="A0A1A9ZFR3"/>
<dbReference type="Proteomes" id="UP000092445">
    <property type="component" value="Unassembled WGS sequence"/>
</dbReference>
<reference evidence="3" key="1">
    <citation type="submission" date="2014-03" db="EMBL/GenBank/DDBJ databases">
        <authorList>
            <person name="Aksoy S."/>
            <person name="Warren W."/>
            <person name="Wilson R.K."/>
        </authorList>
    </citation>
    <scope>NUCLEOTIDE SEQUENCE [LARGE SCALE GENOMIC DNA]</scope>
    <source>
        <strain evidence="3">IAEA</strain>
    </source>
</reference>
<dbReference type="VEuPathDB" id="VectorBase:GPAI013216"/>
<feature type="region of interest" description="Disordered" evidence="1">
    <location>
        <begin position="83"/>
        <end position="105"/>
    </location>
</feature>
<evidence type="ECO:0000256" key="1">
    <source>
        <dbReference type="SAM" id="MobiDB-lite"/>
    </source>
</evidence>